<protein>
    <recommendedName>
        <fullName evidence="3">Lipoprotein</fullName>
    </recommendedName>
</protein>
<dbReference type="Proteomes" id="UP000647133">
    <property type="component" value="Unassembled WGS sequence"/>
</dbReference>
<dbReference type="RefSeq" id="WP_192010498.1">
    <property type="nucleotide sequence ID" value="NZ_JACYTQ010000004.1"/>
</dbReference>
<accession>A0ABR9AMR2</accession>
<evidence type="ECO:0008006" key="3">
    <source>
        <dbReference type="Google" id="ProtNLM"/>
    </source>
</evidence>
<sequence>MTKSKVYFLGLITLVFTSCGVSYSEKKSIKTKEKTIDGTKYRLFNRLKFKRVQFPFTKGLMLENKISFFGLEDDIHKVIDRSEFENKIDLNRTASFRIDCISFAVNESKSKIDLLYYLTLNNQLELVTLSLEKDKGRWTLN</sequence>
<evidence type="ECO:0000313" key="2">
    <source>
        <dbReference type="Proteomes" id="UP000647133"/>
    </source>
</evidence>
<comment type="caution">
    <text evidence="1">The sequence shown here is derived from an EMBL/GenBank/DDBJ whole genome shotgun (WGS) entry which is preliminary data.</text>
</comment>
<reference evidence="1 2" key="1">
    <citation type="submission" date="2020-09" db="EMBL/GenBank/DDBJ databases">
        <title>Echinicola sp. CAU 1574 isolated from sand of Sido Beach.</title>
        <authorList>
            <person name="Kim W."/>
        </authorList>
    </citation>
    <scope>NUCLEOTIDE SEQUENCE [LARGE SCALE GENOMIC DNA]</scope>
    <source>
        <strain evidence="1 2">CAU 1574</strain>
    </source>
</reference>
<evidence type="ECO:0000313" key="1">
    <source>
        <dbReference type="EMBL" id="MBD8489606.1"/>
    </source>
</evidence>
<proteinExistence type="predicted"/>
<gene>
    <name evidence="1" type="ORF">IFO69_12695</name>
</gene>
<dbReference type="PROSITE" id="PS51257">
    <property type="entry name" value="PROKAR_LIPOPROTEIN"/>
    <property type="match status" value="1"/>
</dbReference>
<name>A0ABR9AMR2_9BACT</name>
<keyword evidence="2" id="KW-1185">Reference proteome</keyword>
<dbReference type="EMBL" id="JACYTQ010000004">
    <property type="protein sequence ID" value="MBD8489606.1"/>
    <property type="molecule type" value="Genomic_DNA"/>
</dbReference>
<organism evidence="1 2">
    <name type="scientific">Echinicola arenosa</name>
    <dbReference type="NCBI Taxonomy" id="2774144"/>
    <lineage>
        <taxon>Bacteria</taxon>
        <taxon>Pseudomonadati</taxon>
        <taxon>Bacteroidota</taxon>
        <taxon>Cytophagia</taxon>
        <taxon>Cytophagales</taxon>
        <taxon>Cyclobacteriaceae</taxon>
        <taxon>Echinicola</taxon>
    </lineage>
</organism>